<organism evidence="1">
    <name type="scientific">Priva cordifolia</name>
    <dbReference type="NCBI Taxonomy" id="662446"/>
    <lineage>
        <taxon>Eukaryota</taxon>
        <taxon>Viridiplantae</taxon>
        <taxon>Streptophyta</taxon>
        <taxon>Embryophyta</taxon>
        <taxon>Tracheophyta</taxon>
        <taxon>Spermatophyta</taxon>
        <taxon>Magnoliopsida</taxon>
        <taxon>eudicotyledons</taxon>
        <taxon>Gunneridae</taxon>
        <taxon>Pentapetalae</taxon>
        <taxon>asterids</taxon>
        <taxon>lamiids</taxon>
        <taxon>Lamiales</taxon>
        <taxon>Verbenaceae</taxon>
        <taxon>Priveae</taxon>
        <taxon>Priva</taxon>
    </lineage>
</organism>
<dbReference type="EMBL" id="JX966895">
    <property type="protein sequence ID" value="AFV61205.1"/>
    <property type="molecule type" value="Genomic_DNA"/>
</dbReference>
<sequence length="40" mass="4448">RKGDWAALKALSLAKSLSTENSKSFRGRQISQKIQISNKT</sequence>
<keyword evidence="1" id="KW-0934">Plastid</keyword>
<keyword evidence="1" id="KW-0689">Ribosomal protein</keyword>
<dbReference type="InterPro" id="IPR044958">
    <property type="entry name" value="Ribosomal_bL32_plant/cyanobact"/>
</dbReference>
<keyword evidence="1" id="KW-0150">Chloroplast</keyword>
<dbReference type="PANTHER" id="PTHR36083">
    <property type="entry name" value="50S RIBOSOMAL PROTEIN L32, CHLOROPLASTIC"/>
    <property type="match status" value="1"/>
</dbReference>
<name>K4PB20_9LAMI</name>
<dbReference type="GO" id="GO:0005840">
    <property type="term" value="C:ribosome"/>
    <property type="evidence" value="ECO:0007669"/>
    <property type="project" value="UniProtKB-KW"/>
</dbReference>
<evidence type="ECO:0000313" key="1">
    <source>
        <dbReference type="EMBL" id="AFV61205.1"/>
    </source>
</evidence>
<dbReference type="AlphaFoldDB" id="K4PB20"/>
<protein>
    <submittedName>
        <fullName evidence="1">Ribosomal protein L32</fullName>
    </submittedName>
</protein>
<dbReference type="PANTHER" id="PTHR36083:SF1">
    <property type="entry name" value="LARGE RIBOSOMAL SUBUNIT PROTEIN BL32C"/>
    <property type="match status" value="1"/>
</dbReference>
<feature type="non-terminal residue" evidence="1">
    <location>
        <position position="1"/>
    </location>
</feature>
<geneLocation type="chloroplast" evidence="1"/>
<accession>K4PB20</accession>
<reference evidence="1" key="1">
    <citation type="journal article" date="2013" name="Bot. J. Linn. Soc.">
        <title>Investigating the evolution of Lantaneae (Verbenaceae) using multiple loci.</title>
        <authorList>
            <person name="Lu-Irving P."/>
            <person name="Olmstead R.G."/>
        </authorList>
    </citation>
    <scope>NUCLEOTIDE SEQUENCE</scope>
</reference>
<gene>
    <name evidence="1" type="primary">rpl32</name>
</gene>
<proteinExistence type="predicted"/>
<keyword evidence="1" id="KW-0687">Ribonucleoprotein</keyword>